<reference evidence="2" key="1">
    <citation type="submission" date="2021-01" db="EMBL/GenBank/DDBJ databases">
        <authorList>
            <person name="Kaushik A."/>
        </authorList>
    </citation>
    <scope>NUCLEOTIDE SEQUENCE</scope>
    <source>
        <strain evidence="2">AG1-1A</strain>
    </source>
</reference>
<evidence type="ECO:0000313" key="2">
    <source>
        <dbReference type="EMBL" id="CAE6430216.1"/>
    </source>
</evidence>
<feature type="region of interest" description="Disordered" evidence="1">
    <location>
        <begin position="187"/>
        <end position="251"/>
    </location>
</feature>
<proteinExistence type="predicted"/>
<protein>
    <submittedName>
        <fullName evidence="2">Uncharacterized protein</fullName>
    </submittedName>
</protein>
<dbReference type="EMBL" id="CAJMWR010001617">
    <property type="protein sequence ID" value="CAE6430216.1"/>
    <property type="molecule type" value="Genomic_DNA"/>
</dbReference>
<evidence type="ECO:0000256" key="1">
    <source>
        <dbReference type="SAM" id="MobiDB-lite"/>
    </source>
</evidence>
<feature type="compositionally biased region" description="Basic and acidic residues" evidence="1">
    <location>
        <begin position="187"/>
        <end position="206"/>
    </location>
</feature>
<evidence type="ECO:0000313" key="3">
    <source>
        <dbReference type="Proteomes" id="UP000663840"/>
    </source>
</evidence>
<feature type="compositionally biased region" description="Basic and acidic residues" evidence="1">
    <location>
        <begin position="214"/>
        <end position="229"/>
    </location>
</feature>
<comment type="caution">
    <text evidence="2">The sequence shown here is derived from an EMBL/GenBank/DDBJ whole genome shotgun (WGS) entry which is preliminary data.</text>
</comment>
<name>A0A8H2XQJ3_9AGAM</name>
<accession>A0A8H2XQJ3</accession>
<dbReference type="Proteomes" id="UP000663840">
    <property type="component" value="Unassembled WGS sequence"/>
</dbReference>
<organism evidence="2 3">
    <name type="scientific">Rhizoctonia solani</name>
    <dbReference type="NCBI Taxonomy" id="456999"/>
    <lineage>
        <taxon>Eukaryota</taxon>
        <taxon>Fungi</taxon>
        <taxon>Dikarya</taxon>
        <taxon>Basidiomycota</taxon>
        <taxon>Agaricomycotina</taxon>
        <taxon>Agaricomycetes</taxon>
        <taxon>Cantharellales</taxon>
        <taxon>Ceratobasidiaceae</taxon>
        <taxon>Rhizoctonia</taxon>
    </lineage>
</organism>
<sequence>MPAAPTLPLQPVVPGHASTHSDFDYEEIASFMSERLVEDLAGPVADRVADRVAAAITDRLTANSGAGPVRATRERKRRERCRLVQTRITYLLKKGLHVSKLEDIGSDRQPNELDLDHDNEAPWSIDWTVGPDHLSNCNVVDNWVGEVLRDKEMIRLHRKGRIMDDQFTDNFVRSLLPHTWDTVRKSIKNHQDASGRRAQRQKEAKERSKRKERRRELALQRSEAAEGRTWHGKPIPSGFFNPEYHSDSENDPAPDLWGIHPPISPARYQELRRGADYEMLTPGWRSEDITALFHWLTKEYRKSKGNRPQGCRYYHSTSRHFDMDDIPDGVPRCMIKDDVYNDTMDEDKRALVGATPDGW</sequence>
<gene>
    <name evidence="2" type="ORF">RDB_LOCUS64541</name>
</gene>
<dbReference type="AlphaFoldDB" id="A0A8H2XQJ3"/>